<evidence type="ECO:0000313" key="6">
    <source>
        <dbReference type="EMBL" id="GAA2029885.1"/>
    </source>
</evidence>
<dbReference type="PROSITE" id="PS50931">
    <property type="entry name" value="HTH_LYSR"/>
    <property type="match status" value="1"/>
</dbReference>
<sequence>MTDGYWYCKRWLEYGTVTATAEALSYTPSAVSAQLRSLAEHLGVTLLRTEGRLVRLTPAGRLLADRAAELARLSNEIHADIAQRGNAERSLLRLCGFSTPMAALLPRLANSLQERHPYLQVRIEEADPLGCFQKLVTETADLAVLVVNAEVPSVNDPRFEQSLLVKDPLDLLVHEDSSMAAMDSVDFATLASAAWITDRVGSANYQLFLTTCLSAGFTPSVAHHASDWDAAAALVMLGVRI</sequence>
<evidence type="ECO:0000256" key="3">
    <source>
        <dbReference type="ARBA" id="ARBA00023125"/>
    </source>
</evidence>
<dbReference type="Proteomes" id="UP001501461">
    <property type="component" value="Unassembled WGS sequence"/>
</dbReference>
<keyword evidence="4" id="KW-0804">Transcription</keyword>
<evidence type="ECO:0000313" key="7">
    <source>
        <dbReference type="Proteomes" id="UP001501461"/>
    </source>
</evidence>
<dbReference type="InterPro" id="IPR036388">
    <property type="entry name" value="WH-like_DNA-bd_sf"/>
</dbReference>
<dbReference type="SUPFAM" id="SSF53850">
    <property type="entry name" value="Periplasmic binding protein-like II"/>
    <property type="match status" value="1"/>
</dbReference>
<dbReference type="PANTHER" id="PTHR30346">
    <property type="entry name" value="TRANSCRIPTIONAL DUAL REGULATOR HCAR-RELATED"/>
    <property type="match status" value="1"/>
</dbReference>
<dbReference type="InterPro" id="IPR000847">
    <property type="entry name" value="LysR_HTH_N"/>
</dbReference>
<dbReference type="SUPFAM" id="SSF46785">
    <property type="entry name" value="Winged helix' DNA-binding domain"/>
    <property type="match status" value="1"/>
</dbReference>
<protein>
    <submittedName>
        <fullName evidence="6">LysR family transcriptional regulator</fullName>
    </submittedName>
</protein>
<dbReference type="EMBL" id="BAAAMN010000013">
    <property type="protein sequence ID" value="GAA2029885.1"/>
    <property type="molecule type" value="Genomic_DNA"/>
</dbReference>
<keyword evidence="3" id="KW-0238">DNA-binding</keyword>
<keyword evidence="7" id="KW-1185">Reference proteome</keyword>
<evidence type="ECO:0000256" key="4">
    <source>
        <dbReference type="ARBA" id="ARBA00023163"/>
    </source>
</evidence>
<dbReference type="InterPro" id="IPR036390">
    <property type="entry name" value="WH_DNA-bd_sf"/>
</dbReference>
<dbReference type="RefSeq" id="WP_343956220.1">
    <property type="nucleotide sequence ID" value="NZ_BAAAMN010000013.1"/>
</dbReference>
<keyword evidence="2" id="KW-0805">Transcription regulation</keyword>
<dbReference type="InterPro" id="IPR005119">
    <property type="entry name" value="LysR_subst-bd"/>
</dbReference>
<evidence type="ECO:0000256" key="2">
    <source>
        <dbReference type="ARBA" id="ARBA00023015"/>
    </source>
</evidence>
<comment type="caution">
    <text evidence="6">The sequence shown here is derived from an EMBL/GenBank/DDBJ whole genome shotgun (WGS) entry which is preliminary data.</text>
</comment>
<evidence type="ECO:0000256" key="1">
    <source>
        <dbReference type="ARBA" id="ARBA00009437"/>
    </source>
</evidence>
<accession>A0ABN2U722</accession>
<name>A0ABN2U722_9MICC</name>
<dbReference type="Gene3D" id="1.10.10.10">
    <property type="entry name" value="Winged helix-like DNA-binding domain superfamily/Winged helix DNA-binding domain"/>
    <property type="match status" value="1"/>
</dbReference>
<gene>
    <name evidence="6" type="ORF">GCM10009720_07170</name>
</gene>
<reference evidence="6 7" key="1">
    <citation type="journal article" date="2019" name="Int. J. Syst. Evol. Microbiol.">
        <title>The Global Catalogue of Microorganisms (GCM) 10K type strain sequencing project: providing services to taxonomists for standard genome sequencing and annotation.</title>
        <authorList>
            <consortium name="The Broad Institute Genomics Platform"/>
            <consortium name="The Broad Institute Genome Sequencing Center for Infectious Disease"/>
            <person name="Wu L."/>
            <person name="Ma J."/>
        </authorList>
    </citation>
    <scope>NUCLEOTIDE SEQUENCE [LARGE SCALE GENOMIC DNA]</scope>
    <source>
        <strain evidence="6 7">JCM 13595</strain>
    </source>
</reference>
<feature type="domain" description="HTH lysR-type" evidence="5">
    <location>
        <begin position="13"/>
        <end position="57"/>
    </location>
</feature>
<evidence type="ECO:0000259" key="5">
    <source>
        <dbReference type="PROSITE" id="PS50931"/>
    </source>
</evidence>
<organism evidence="6 7">
    <name type="scientific">Yaniella flava</name>
    <dbReference type="NCBI Taxonomy" id="287930"/>
    <lineage>
        <taxon>Bacteria</taxon>
        <taxon>Bacillati</taxon>
        <taxon>Actinomycetota</taxon>
        <taxon>Actinomycetes</taxon>
        <taxon>Micrococcales</taxon>
        <taxon>Micrococcaceae</taxon>
        <taxon>Yaniella</taxon>
    </lineage>
</organism>
<dbReference type="Gene3D" id="3.40.190.10">
    <property type="entry name" value="Periplasmic binding protein-like II"/>
    <property type="match status" value="2"/>
</dbReference>
<comment type="similarity">
    <text evidence="1">Belongs to the LysR transcriptional regulatory family.</text>
</comment>
<dbReference type="Pfam" id="PF03466">
    <property type="entry name" value="LysR_substrate"/>
    <property type="match status" value="1"/>
</dbReference>
<dbReference type="PANTHER" id="PTHR30346:SF29">
    <property type="entry name" value="LYSR SUBSTRATE-BINDING"/>
    <property type="match status" value="1"/>
</dbReference>
<proteinExistence type="inferred from homology"/>
<dbReference type="Pfam" id="PF00126">
    <property type="entry name" value="HTH_1"/>
    <property type="match status" value="1"/>
</dbReference>